<dbReference type="Pfam" id="PF03795">
    <property type="entry name" value="YCII"/>
    <property type="match status" value="1"/>
</dbReference>
<dbReference type="EMBL" id="PCDP01000082">
    <property type="protein sequence ID" value="PZM07664.1"/>
    <property type="molecule type" value="Genomic_DNA"/>
</dbReference>
<gene>
    <name evidence="3" type="ORF">CPY51_31580</name>
</gene>
<sequence>MKYAILIRESADDFALRDNPTAGEKYRAGWGAYTQALLQAGVMTGGAGLKAPETGTVLRIRGDKREVQDGPFPDGKEQLGGFYLIDVADIDAAMEWAARVPITEQGSVEVRPLLEM</sequence>
<protein>
    <recommendedName>
        <fullName evidence="2">YCII-related domain-containing protein</fullName>
    </recommendedName>
</protein>
<dbReference type="Proteomes" id="UP000248925">
    <property type="component" value="Unassembled WGS sequence"/>
</dbReference>
<proteinExistence type="inferred from homology"/>
<evidence type="ECO:0000256" key="1">
    <source>
        <dbReference type="ARBA" id="ARBA00007689"/>
    </source>
</evidence>
<feature type="domain" description="YCII-related" evidence="2">
    <location>
        <begin position="1"/>
        <end position="116"/>
    </location>
</feature>
<dbReference type="Gene3D" id="3.30.70.1060">
    <property type="entry name" value="Dimeric alpha+beta barrel"/>
    <property type="match status" value="1"/>
</dbReference>
<dbReference type="PANTHER" id="PTHR35174:SF3">
    <property type="entry name" value="BLL7171 PROTEIN"/>
    <property type="match status" value="1"/>
</dbReference>
<dbReference type="AlphaFoldDB" id="A0A2W4CQE4"/>
<dbReference type="InterPro" id="IPR011008">
    <property type="entry name" value="Dimeric_a/b-barrel"/>
</dbReference>
<evidence type="ECO:0000259" key="2">
    <source>
        <dbReference type="Pfam" id="PF03795"/>
    </source>
</evidence>
<dbReference type="PANTHER" id="PTHR35174">
    <property type="entry name" value="BLL7171 PROTEIN-RELATED"/>
    <property type="match status" value="1"/>
</dbReference>
<dbReference type="OrthoDB" id="9807535at2"/>
<keyword evidence="4" id="KW-1185">Reference proteome</keyword>
<dbReference type="InterPro" id="IPR005545">
    <property type="entry name" value="YCII"/>
</dbReference>
<comment type="similarity">
    <text evidence="1">Belongs to the YciI family.</text>
</comment>
<dbReference type="RefSeq" id="WP_111164323.1">
    <property type="nucleotide sequence ID" value="NZ_PCDP01000082.1"/>
</dbReference>
<organism evidence="3 4">
    <name type="scientific">Rhizobium tubonense</name>
    <dbReference type="NCBI Taxonomy" id="484088"/>
    <lineage>
        <taxon>Bacteria</taxon>
        <taxon>Pseudomonadati</taxon>
        <taxon>Pseudomonadota</taxon>
        <taxon>Alphaproteobacteria</taxon>
        <taxon>Hyphomicrobiales</taxon>
        <taxon>Rhizobiaceae</taxon>
        <taxon>Rhizobium/Agrobacterium group</taxon>
        <taxon>Rhizobium</taxon>
    </lineage>
</organism>
<evidence type="ECO:0000313" key="3">
    <source>
        <dbReference type="EMBL" id="PZM07664.1"/>
    </source>
</evidence>
<accession>A0A2W4CQE4</accession>
<name>A0A2W4CQE4_9HYPH</name>
<reference evidence="3 4" key="1">
    <citation type="journal article" date="2018" name="Sci. Rep.">
        <title>Rhizobium tumorigenes sp. nov., a novel plant tumorigenic bacterium isolated from cane gall tumors on thornless blackberry.</title>
        <authorList>
            <person name="Kuzmanovi N."/>
            <person name="Smalla K."/>
            <person name="Gronow S."/>
            <person name="PuBawska J."/>
        </authorList>
    </citation>
    <scope>NUCLEOTIDE SEQUENCE [LARGE SCALE GENOMIC DNA]</scope>
    <source>
        <strain evidence="3 4">CCBAU 85046</strain>
    </source>
</reference>
<evidence type="ECO:0000313" key="4">
    <source>
        <dbReference type="Proteomes" id="UP000248925"/>
    </source>
</evidence>
<dbReference type="SUPFAM" id="SSF54909">
    <property type="entry name" value="Dimeric alpha+beta barrel"/>
    <property type="match status" value="1"/>
</dbReference>
<comment type="caution">
    <text evidence="3">The sequence shown here is derived from an EMBL/GenBank/DDBJ whole genome shotgun (WGS) entry which is preliminary data.</text>
</comment>